<organism evidence="1 2">
    <name type="scientific">Desulfovibrio piger</name>
    <dbReference type="NCBI Taxonomy" id="901"/>
    <lineage>
        <taxon>Bacteria</taxon>
        <taxon>Pseudomonadati</taxon>
        <taxon>Thermodesulfobacteriota</taxon>
        <taxon>Desulfovibrionia</taxon>
        <taxon>Desulfovibrionales</taxon>
        <taxon>Desulfovibrionaceae</taxon>
        <taxon>Desulfovibrio</taxon>
    </lineage>
</organism>
<gene>
    <name evidence="1" type="ORF">HF854_11635</name>
</gene>
<dbReference type="AlphaFoldDB" id="A0A848CL76"/>
<dbReference type="RefSeq" id="WP_168936437.1">
    <property type="nucleotide sequence ID" value="NZ_JABAFY010000071.1"/>
</dbReference>
<protein>
    <submittedName>
        <fullName evidence="1">RepB family plasmid replication initiator protein</fullName>
    </submittedName>
</protein>
<accession>A0A848CL76</accession>
<proteinExistence type="predicted"/>
<comment type="caution">
    <text evidence="1">The sequence shown here is derived from an EMBL/GenBank/DDBJ whole genome shotgun (WGS) entry which is preliminary data.</text>
</comment>
<dbReference type="Proteomes" id="UP000522333">
    <property type="component" value="Unassembled WGS sequence"/>
</dbReference>
<sequence length="355" mass="40280">MTSNQNRSLELTAEERKYIMEHNPAMLDGILAGNAVGLAYLVRIRGILYGNSGDQSGKNDATPATSAKTKNAKKQWFGYPTDITRVSPFFPLNRQEMGKNRRYFEDVKIVDNSWGSIHYTGPQLSIVDEDVFVALMVLISGNHKHIHVVDDKTTFEFKGSASDLLRTMYPSDRRPSKSDYTRLIDSLNRMMAAVIKLSVVSQIDSDGKPMKQVFLRHMLEYANWDEVTKQLEVRVSPFFYLAYTQGNVTYLDSLSRYDLSGSISKAMYRFIQSHREKYSGGYMVLAAALNMNLTQPRKEIRRKLREGVTELVKKGILTEESGFSEHDTDIIILEKAKQRAVKGSAKEAPRQLKLA</sequence>
<dbReference type="EMBL" id="JABAFY010000071">
    <property type="protein sequence ID" value="NME53147.1"/>
    <property type="molecule type" value="Genomic_DNA"/>
</dbReference>
<reference evidence="1 2" key="1">
    <citation type="submission" date="2020-04" db="EMBL/GenBank/DDBJ databases">
        <authorList>
            <person name="Hitch T.C.A."/>
            <person name="Wylensek D."/>
            <person name="Clavel T."/>
        </authorList>
    </citation>
    <scope>NUCLEOTIDE SEQUENCE [LARGE SCALE GENOMIC DNA]</scope>
    <source>
        <strain evidence="1 2">PG-251-APC-1</strain>
    </source>
</reference>
<name>A0A848CL76_9BACT</name>
<evidence type="ECO:0000313" key="2">
    <source>
        <dbReference type="Proteomes" id="UP000522333"/>
    </source>
</evidence>
<evidence type="ECO:0000313" key="1">
    <source>
        <dbReference type="EMBL" id="NME53147.1"/>
    </source>
</evidence>